<evidence type="ECO:0000313" key="1">
    <source>
        <dbReference type="EMBL" id="PNP58359.1"/>
    </source>
</evidence>
<organism evidence="1 2">
    <name type="scientific">Trichoderma harzianum</name>
    <name type="common">Hypocrea lixii</name>
    <dbReference type="NCBI Taxonomy" id="5544"/>
    <lineage>
        <taxon>Eukaryota</taxon>
        <taxon>Fungi</taxon>
        <taxon>Dikarya</taxon>
        <taxon>Ascomycota</taxon>
        <taxon>Pezizomycotina</taxon>
        <taxon>Sordariomycetes</taxon>
        <taxon>Hypocreomycetidae</taxon>
        <taxon>Hypocreales</taxon>
        <taxon>Hypocreaceae</taxon>
        <taxon>Trichoderma</taxon>
    </lineage>
</organism>
<gene>
    <name evidence="1" type="ORF">THARTR1_01874</name>
</gene>
<accession>A0A2K0UKP2</accession>
<dbReference type="OrthoDB" id="410701at2759"/>
<comment type="caution">
    <text evidence="1">The sequence shown here is derived from an EMBL/GenBank/DDBJ whole genome shotgun (WGS) entry which is preliminary data.</text>
</comment>
<dbReference type="Proteomes" id="UP000236290">
    <property type="component" value="Unassembled WGS sequence"/>
</dbReference>
<protein>
    <submittedName>
        <fullName evidence="1">Uncharacterized protein</fullName>
    </submittedName>
</protein>
<proteinExistence type="predicted"/>
<dbReference type="AlphaFoldDB" id="A0A2K0UKP2"/>
<dbReference type="EMBL" id="MTYI01000021">
    <property type="protein sequence ID" value="PNP58359.1"/>
    <property type="molecule type" value="Genomic_DNA"/>
</dbReference>
<sequence length="89" mass="9992">MYRSEAKLRRAVDEIADRIALFPVAGLNGIKAVIPEFSAPPSVVEADIVTIFRLEAGEKAPDAKYQRISENQSRQFELGVLDNMTEIWE</sequence>
<evidence type="ECO:0000313" key="2">
    <source>
        <dbReference type="Proteomes" id="UP000236290"/>
    </source>
</evidence>
<name>A0A2K0UKP2_TRIHA</name>
<reference evidence="1 2" key="1">
    <citation type="submission" date="2017-02" db="EMBL/GenBank/DDBJ databases">
        <title>Genomes of Trichoderma spp. with biocontrol activity.</title>
        <authorList>
            <person name="Gardiner D."/>
            <person name="Kazan K."/>
            <person name="Vos C."/>
            <person name="Harvey P."/>
        </authorList>
    </citation>
    <scope>NUCLEOTIDE SEQUENCE [LARGE SCALE GENOMIC DNA]</scope>
    <source>
        <strain evidence="1 2">Tr1</strain>
    </source>
</reference>